<feature type="DNA-binding region" description="H-T-H motif" evidence="5">
    <location>
        <begin position="41"/>
        <end position="60"/>
    </location>
</feature>
<protein>
    <submittedName>
        <fullName evidence="8">Transcriptional regulator BetI</fullName>
    </submittedName>
</protein>
<accession>A0ABU0YSD8</accession>
<dbReference type="Pfam" id="PF13977">
    <property type="entry name" value="TetR_C_6"/>
    <property type="match status" value="1"/>
</dbReference>
<evidence type="ECO:0000256" key="3">
    <source>
        <dbReference type="ARBA" id="ARBA00023125"/>
    </source>
</evidence>
<keyword evidence="3 5" id="KW-0238">DNA-binding</keyword>
<dbReference type="InterPro" id="IPR036271">
    <property type="entry name" value="Tet_transcr_reg_TetR-rel_C_sf"/>
</dbReference>
<evidence type="ECO:0000256" key="5">
    <source>
        <dbReference type="PROSITE-ProRule" id="PRU00335"/>
    </source>
</evidence>
<dbReference type="SUPFAM" id="SSF48498">
    <property type="entry name" value="Tetracyclin repressor-like, C-terminal domain"/>
    <property type="match status" value="1"/>
</dbReference>
<keyword evidence="9" id="KW-1185">Reference proteome</keyword>
<feature type="region of interest" description="Disordered" evidence="6">
    <location>
        <begin position="1"/>
        <end position="20"/>
    </location>
</feature>
<dbReference type="EMBL" id="JAUYVI010000007">
    <property type="protein sequence ID" value="MDQ7250629.1"/>
    <property type="molecule type" value="Genomic_DNA"/>
</dbReference>
<dbReference type="SUPFAM" id="SSF46689">
    <property type="entry name" value="Homeodomain-like"/>
    <property type="match status" value="1"/>
</dbReference>
<dbReference type="RefSeq" id="WP_379960514.1">
    <property type="nucleotide sequence ID" value="NZ_JAUYVI010000007.1"/>
</dbReference>
<comment type="caution">
    <text evidence="8">The sequence shown here is derived from an EMBL/GenBank/DDBJ whole genome shotgun (WGS) entry which is preliminary data.</text>
</comment>
<keyword evidence="1" id="KW-0678">Repressor</keyword>
<reference evidence="9" key="1">
    <citation type="submission" date="2023-08" db="EMBL/GenBank/DDBJ databases">
        <title>Rhodospirillaceae gen. nov., a novel taxon isolated from the Yangtze River Yuezi River estuary sludge.</title>
        <authorList>
            <person name="Ruan L."/>
        </authorList>
    </citation>
    <scope>NUCLEOTIDE SEQUENCE [LARGE SCALE GENOMIC DNA]</scope>
    <source>
        <strain evidence="9">R-7</strain>
    </source>
</reference>
<organism evidence="8 9">
    <name type="scientific">Dongia sedimenti</name>
    <dbReference type="NCBI Taxonomy" id="3064282"/>
    <lineage>
        <taxon>Bacteria</taxon>
        <taxon>Pseudomonadati</taxon>
        <taxon>Pseudomonadota</taxon>
        <taxon>Alphaproteobacteria</taxon>
        <taxon>Rhodospirillales</taxon>
        <taxon>Dongiaceae</taxon>
        <taxon>Dongia</taxon>
    </lineage>
</organism>
<evidence type="ECO:0000313" key="8">
    <source>
        <dbReference type="EMBL" id="MDQ7250629.1"/>
    </source>
</evidence>
<dbReference type="PROSITE" id="PS01081">
    <property type="entry name" value="HTH_TETR_1"/>
    <property type="match status" value="1"/>
</dbReference>
<dbReference type="NCBIfam" id="NF001978">
    <property type="entry name" value="PRK00767.1"/>
    <property type="match status" value="1"/>
</dbReference>
<evidence type="ECO:0000256" key="1">
    <source>
        <dbReference type="ARBA" id="ARBA00022491"/>
    </source>
</evidence>
<evidence type="ECO:0000313" key="9">
    <source>
        <dbReference type="Proteomes" id="UP001230156"/>
    </source>
</evidence>
<dbReference type="InterPro" id="IPR050109">
    <property type="entry name" value="HTH-type_TetR-like_transc_reg"/>
</dbReference>
<evidence type="ECO:0000256" key="6">
    <source>
        <dbReference type="SAM" id="MobiDB-lite"/>
    </source>
</evidence>
<dbReference type="Pfam" id="PF00440">
    <property type="entry name" value="TetR_N"/>
    <property type="match status" value="1"/>
</dbReference>
<dbReference type="PANTHER" id="PTHR30055">
    <property type="entry name" value="HTH-TYPE TRANSCRIPTIONAL REGULATOR RUTR"/>
    <property type="match status" value="1"/>
</dbReference>
<keyword evidence="4" id="KW-0804">Transcription</keyword>
<feature type="domain" description="HTH tetR-type" evidence="7">
    <location>
        <begin position="18"/>
        <end position="78"/>
    </location>
</feature>
<sequence>MAAKVSSTSPKFTRDLPESRRQQLIEATARCLARDGLAGTSVRHVAAEAGVSPGLVRHHFEGMQDLVAETYRATGKQIAALLDEALAAAGPSAEARLHAFIETSFKPPLLDADLLAVWLAFWSLTRTDPQIHAIHAKVYAGYRRLLEEMIAALAREHGIAIETRQSALALTALLDGLWLEHCLDPKTFSAAEAAAIAHRWVDGLKKGS</sequence>
<dbReference type="InterPro" id="IPR023772">
    <property type="entry name" value="DNA-bd_HTH_TetR-type_CS"/>
</dbReference>
<dbReference type="InterPro" id="IPR001647">
    <property type="entry name" value="HTH_TetR"/>
</dbReference>
<evidence type="ECO:0000256" key="2">
    <source>
        <dbReference type="ARBA" id="ARBA00023015"/>
    </source>
</evidence>
<evidence type="ECO:0000256" key="4">
    <source>
        <dbReference type="ARBA" id="ARBA00023163"/>
    </source>
</evidence>
<dbReference type="InterPro" id="IPR039538">
    <property type="entry name" value="BetI_C"/>
</dbReference>
<proteinExistence type="predicted"/>
<gene>
    <name evidence="8" type="primary">betI</name>
    <name evidence="8" type="ORF">Q8A70_23270</name>
</gene>
<dbReference type="PANTHER" id="PTHR30055:SF228">
    <property type="entry name" value="TRANSCRIPTIONAL REGULATOR-RELATED"/>
    <property type="match status" value="1"/>
</dbReference>
<dbReference type="InterPro" id="IPR009057">
    <property type="entry name" value="Homeodomain-like_sf"/>
</dbReference>
<keyword evidence="2" id="KW-0805">Transcription regulation</keyword>
<evidence type="ECO:0000259" key="7">
    <source>
        <dbReference type="PROSITE" id="PS50977"/>
    </source>
</evidence>
<dbReference type="Gene3D" id="1.10.357.10">
    <property type="entry name" value="Tetracycline Repressor, domain 2"/>
    <property type="match status" value="1"/>
</dbReference>
<dbReference type="PROSITE" id="PS50977">
    <property type="entry name" value="HTH_TETR_2"/>
    <property type="match status" value="1"/>
</dbReference>
<name>A0ABU0YSD8_9PROT</name>
<dbReference type="Proteomes" id="UP001230156">
    <property type="component" value="Unassembled WGS sequence"/>
</dbReference>
<feature type="compositionally biased region" description="Polar residues" evidence="6">
    <location>
        <begin position="1"/>
        <end position="11"/>
    </location>
</feature>